<evidence type="ECO:0008006" key="4">
    <source>
        <dbReference type="Google" id="ProtNLM"/>
    </source>
</evidence>
<sequence>MVDNHHGDNDDDDAQPLPSSVANSLLFALPREIREKIYSLCLHARDALPVEWPRPDTLRRHNPYHIQPQLLRTCRIVHSESAPLLYALNNLTFHHPSDSNVFVRALCDTAFGRRITGLSLHVKAGDIRMWMTYLTSTDPHRSLRYDFPNLRDLGLRYRSSRWNAGNSAEHNLKSWIDDSRLDELIDGVRGVYRPYWCTPQEEKSRAAEEQGLSGFDHDNDLPEPEFLTRDETVRARDRYFELRHARLERALQKDSAPLIRICCACRVHPSHFNALTDPSVAFHLQDQNLRAGVLPDAPHHLPAERVMEGSPFPANGFTSTDLQRDVKKLYDPELGSANVSRTPYVWRKGVLLALEIHSVDSRRDQL</sequence>
<evidence type="ECO:0000313" key="3">
    <source>
        <dbReference type="Proteomes" id="UP000016931"/>
    </source>
</evidence>
<evidence type="ECO:0000256" key="1">
    <source>
        <dbReference type="SAM" id="MobiDB-lite"/>
    </source>
</evidence>
<dbReference type="OMA" id="TFHHPSD"/>
<organism evidence="2 3">
    <name type="scientific">Sphaerulina musiva (strain SO2202)</name>
    <name type="common">Poplar stem canker fungus</name>
    <name type="synonym">Septoria musiva</name>
    <dbReference type="NCBI Taxonomy" id="692275"/>
    <lineage>
        <taxon>Eukaryota</taxon>
        <taxon>Fungi</taxon>
        <taxon>Dikarya</taxon>
        <taxon>Ascomycota</taxon>
        <taxon>Pezizomycotina</taxon>
        <taxon>Dothideomycetes</taxon>
        <taxon>Dothideomycetidae</taxon>
        <taxon>Mycosphaerellales</taxon>
        <taxon>Mycosphaerellaceae</taxon>
        <taxon>Sphaerulina</taxon>
    </lineage>
</organism>
<dbReference type="InterPro" id="IPR038883">
    <property type="entry name" value="AN11006-like"/>
</dbReference>
<dbReference type="GeneID" id="27905822"/>
<dbReference type="Proteomes" id="UP000016931">
    <property type="component" value="Unassembled WGS sequence"/>
</dbReference>
<keyword evidence="3" id="KW-1185">Reference proteome</keyword>
<evidence type="ECO:0000313" key="2">
    <source>
        <dbReference type="EMBL" id="EMF15405.1"/>
    </source>
</evidence>
<feature type="region of interest" description="Disordered" evidence="1">
    <location>
        <begin position="207"/>
        <end position="227"/>
    </location>
</feature>
<dbReference type="HOGENOM" id="CLU_756872_0_0_1"/>
<protein>
    <recommendedName>
        <fullName evidence="4">F-box domain-containing protein</fullName>
    </recommendedName>
</protein>
<dbReference type="RefSeq" id="XP_016763526.1">
    <property type="nucleotide sequence ID" value="XM_016908685.1"/>
</dbReference>
<accession>M3DBI3</accession>
<dbReference type="OrthoDB" id="17262at2759"/>
<dbReference type="PANTHER" id="PTHR42085:SF1">
    <property type="entry name" value="F-BOX DOMAIN-CONTAINING PROTEIN"/>
    <property type="match status" value="1"/>
</dbReference>
<dbReference type="PANTHER" id="PTHR42085">
    <property type="entry name" value="F-BOX DOMAIN-CONTAINING PROTEIN"/>
    <property type="match status" value="1"/>
</dbReference>
<gene>
    <name evidence="2" type="ORF">SEPMUDRAFT_37904</name>
</gene>
<dbReference type="eggNOG" id="ENOG502SPEE">
    <property type="taxonomic scope" value="Eukaryota"/>
</dbReference>
<proteinExistence type="predicted"/>
<name>M3DBI3_SPHMS</name>
<feature type="compositionally biased region" description="Basic and acidic residues" evidence="1">
    <location>
        <begin position="215"/>
        <end position="227"/>
    </location>
</feature>
<dbReference type="AlphaFoldDB" id="M3DBI3"/>
<reference evidence="2 3" key="1">
    <citation type="journal article" date="2012" name="PLoS Pathog.">
        <title>Diverse lifestyles and strategies of plant pathogenesis encoded in the genomes of eighteen Dothideomycetes fungi.</title>
        <authorList>
            <person name="Ohm R.A."/>
            <person name="Feau N."/>
            <person name="Henrissat B."/>
            <person name="Schoch C.L."/>
            <person name="Horwitz B.A."/>
            <person name="Barry K.W."/>
            <person name="Condon B.J."/>
            <person name="Copeland A.C."/>
            <person name="Dhillon B."/>
            <person name="Glaser F."/>
            <person name="Hesse C.N."/>
            <person name="Kosti I."/>
            <person name="LaButti K."/>
            <person name="Lindquist E.A."/>
            <person name="Lucas S."/>
            <person name="Salamov A.A."/>
            <person name="Bradshaw R.E."/>
            <person name="Ciuffetti L."/>
            <person name="Hamelin R.C."/>
            <person name="Kema G.H.J."/>
            <person name="Lawrence C."/>
            <person name="Scott J.A."/>
            <person name="Spatafora J.W."/>
            <person name="Turgeon B.G."/>
            <person name="de Wit P.J.G.M."/>
            <person name="Zhong S."/>
            <person name="Goodwin S.B."/>
            <person name="Grigoriev I.V."/>
        </authorList>
    </citation>
    <scope>NUCLEOTIDE SEQUENCE [LARGE SCALE GENOMIC DNA]</scope>
    <source>
        <strain evidence="2 3">SO2202</strain>
    </source>
</reference>
<dbReference type="EMBL" id="KB456261">
    <property type="protein sequence ID" value="EMF15405.1"/>
    <property type="molecule type" value="Genomic_DNA"/>
</dbReference>